<dbReference type="PhylomeDB" id="A0A068VHJ2"/>
<dbReference type="PROSITE" id="PS00283">
    <property type="entry name" value="SOYBEAN_KUNITZ"/>
    <property type="match status" value="1"/>
</dbReference>
<evidence type="ECO:0008006" key="5">
    <source>
        <dbReference type="Google" id="ProtNLM"/>
    </source>
</evidence>
<gene>
    <name evidence="3" type="ORF">GSCOC_T00007300001</name>
</gene>
<dbReference type="PANTHER" id="PTHR33107">
    <property type="entry name" value="KUNITZ TRYPSIN INHIBITOR 2"/>
    <property type="match status" value="1"/>
</dbReference>
<feature type="chain" id="PRO_5001658937" description="Miraculin-like" evidence="2">
    <location>
        <begin position="21"/>
        <end position="218"/>
    </location>
</feature>
<dbReference type="Proteomes" id="UP000295252">
    <property type="component" value="Chromosome II"/>
</dbReference>
<evidence type="ECO:0000256" key="1">
    <source>
        <dbReference type="ARBA" id="ARBA00005440"/>
    </source>
</evidence>
<dbReference type="AlphaFoldDB" id="A0A068VHJ2"/>
<sequence>MKKLLLFLSFLLFNSFLSFAAEEPNPVLDINGEEIRPGVEYHVVSLFWGAGGGGVTYGKGPGNEICPLAVVQEPSDRNRGHPVTFTPVNPEEGVVRVSTDLNIKFAEPPIINFCRGSNVWKVHFNEALEQHFVLTDGVEGNSGCETEANWFKIEAIGSLGYKLVYCPAVCDSSSEAICKDVGIYYDDDRTRRLALSDQPFLVVFIKKSEDILKSVTST</sequence>
<dbReference type="PANTHER" id="PTHR33107:SF5">
    <property type="entry name" value="KUNITZ TRYPSIN INHIBITOR 5"/>
    <property type="match status" value="1"/>
</dbReference>
<dbReference type="OMA" id="VGEEYHI"/>
<dbReference type="InterPro" id="IPR002160">
    <property type="entry name" value="Prot_inh_Kunz-lg"/>
</dbReference>
<keyword evidence="4" id="KW-1185">Reference proteome</keyword>
<dbReference type="GO" id="GO:0004866">
    <property type="term" value="F:endopeptidase inhibitor activity"/>
    <property type="evidence" value="ECO:0007669"/>
    <property type="project" value="InterPro"/>
</dbReference>
<dbReference type="STRING" id="49390.A0A068VHJ2"/>
<organism evidence="3 4">
    <name type="scientific">Coffea canephora</name>
    <name type="common">Robusta coffee</name>
    <dbReference type="NCBI Taxonomy" id="49390"/>
    <lineage>
        <taxon>Eukaryota</taxon>
        <taxon>Viridiplantae</taxon>
        <taxon>Streptophyta</taxon>
        <taxon>Embryophyta</taxon>
        <taxon>Tracheophyta</taxon>
        <taxon>Spermatophyta</taxon>
        <taxon>Magnoliopsida</taxon>
        <taxon>eudicotyledons</taxon>
        <taxon>Gunneridae</taxon>
        <taxon>Pentapetalae</taxon>
        <taxon>asterids</taxon>
        <taxon>lamiids</taxon>
        <taxon>Gentianales</taxon>
        <taxon>Rubiaceae</taxon>
        <taxon>Ixoroideae</taxon>
        <taxon>Gardenieae complex</taxon>
        <taxon>Bertiereae - Coffeeae clade</taxon>
        <taxon>Coffeeae</taxon>
        <taxon>Coffea</taxon>
    </lineage>
</organism>
<evidence type="ECO:0000256" key="2">
    <source>
        <dbReference type="SAM" id="SignalP"/>
    </source>
</evidence>
<dbReference type="PRINTS" id="PR00291">
    <property type="entry name" value="KUNITZINHBTR"/>
</dbReference>
<accession>A0A068VHJ2</accession>
<dbReference type="InParanoid" id="A0A068VHJ2"/>
<dbReference type="MEROPS" id="I03.030"/>
<dbReference type="Pfam" id="PF00197">
    <property type="entry name" value="Kunitz_legume"/>
    <property type="match status" value="1"/>
</dbReference>
<protein>
    <recommendedName>
        <fullName evidence="5">Miraculin-like</fullName>
    </recommendedName>
</protein>
<dbReference type="EMBL" id="HG739440">
    <property type="protein sequence ID" value="CDP19138.1"/>
    <property type="molecule type" value="Genomic_DNA"/>
</dbReference>
<reference evidence="4" key="1">
    <citation type="journal article" date="2014" name="Science">
        <title>The coffee genome provides insight into the convergent evolution of caffeine biosynthesis.</title>
        <authorList>
            <person name="Denoeud F."/>
            <person name="Carretero-Paulet L."/>
            <person name="Dereeper A."/>
            <person name="Droc G."/>
            <person name="Guyot R."/>
            <person name="Pietrella M."/>
            <person name="Zheng C."/>
            <person name="Alberti A."/>
            <person name="Anthony F."/>
            <person name="Aprea G."/>
            <person name="Aury J.M."/>
            <person name="Bento P."/>
            <person name="Bernard M."/>
            <person name="Bocs S."/>
            <person name="Campa C."/>
            <person name="Cenci A."/>
            <person name="Combes M.C."/>
            <person name="Crouzillat D."/>
            <person name="Da Silva C."/>
            <person name="Daddiego L."/>
            <person name="De Bellis F."/>
            <person name="Dussert S."/>
            <person name="Garsmeur O."/>
            <person name="Gayraud T."/>
            <person name="Guignon V."/>
            <person name="Jahn K."/>
            <person name="Jamilloux V."/>
            <person name="Joet T."/>
            <person name="Labadie K."/>
            <person name="Lan T."/>
            <person name="Leclercq J."/>
            <person name="Lepelley M."/>
            <person name="Leroy T."/>
            <person name="Li L.T."/>
            <person name="Librado P."/>
            <person name="Lopez L."/>
            <person name="Munoz A."/>
            <person name="Noel B."/>
            <person name="Pallavicini A."/>
            <person name="Perrotta G."/>
            <person name="Poncet V."/>
            <person name="Pot D."/>
            <person name="Priyono X."/>
            <person name="Rigoreau M."/>
            <person name="Rouard M."/>
            <person name="Rozas J."/>
            <person name="Tranchant-Dubreuil C."/>
            <person name="VanBuren R."/>
            <person name="Zhang Q."/>
            <person name="Andrade A.C."/>
            <person name="Argout X."/>
            <person name="Bertrand B."/>
            <person name="de Kochko A."/>
            <person name="Graziosi G."/>
            <person name="Henry R.J."/>
            <person name="Jayarama X."/>
            <person name="Ming R."/>
            <person name="Nagai C."/>
            <person name="Rounsley S."/>
            <person name="Sankoff D."/>
            <person name="Giuliano G."/>
            <person name="Albert V.A."/>
            <person name="Wincker P."/>
            <person name="Lashermes P."/>
        </authorList>
    </citation>
    <scope>NUCLEOTIDE SEQUENCE [LARGE SCALE GENOMIC DNA]</scope>
    <source>
        <strain evidence="4">cv. DH200-94</strain>
    </source>
</reference>
<name>A0A068VHJ2_COFCA</name>
<dbReference type="SMART" id="SM00452">
    <property type="entry name" value="STI"/>
    <property type="match status" value="1"/>
</dbReference>
<dbReference type="SUPFAM" id="SSF50386">
    <property type="entry name" value="STI-like"/>
    <property type="match status" value="1"/>
</dbReference>
<comment type="similarity">
    <text evidence="1">Belongs to the protease inhibitor I3 (leguminous Kunitz-type inhibitor) family.</text>
</comment>
<evidence type="ECO:0000313" key="3">
    <source>
        <dbReference type="EMBL" id="CDP19138.1"/>
    </source>
</evidence>
<dbReference type="InterPro" id="IPR011065">
    <property type="entry name" value="Kunitz_inhibitor_STI-like_sf"/>
</dbReference>
<dbReference type="Gene3D" id="2.80.10.50">
    <property type="match status" value="1"/>
</dbReference>
<evidence type="ECO:0000313" key="4">
    <source>
        <dbReference type="Proteomes" id="UP000295252"/>
    </source>
</evidence>
<proteinExistence type="inferred from homology"/>
<feature type="signal peptide" evidence="2">
    <location>
        <begin position="1"/>
        <end position="20"/>
    </location>
</feature>
<keyword evidence="2" id="KW-0732">Signal</keyword>
<dbReference type="Gramene" id="CDP19138">
    <property type="protein sequence ID" value="CDP19138"/>
    <property type="gene ID" value="GSCOC_T00007300001"/>
</dbReference>